<evidence type="ECO:0000259" key="3">
    <source>
        <dbReference type="Pfam" id="PF14432"/>
    </source>
</evidence>
<name>A0AAW2PRD6_9LAMI</name>
<evidence type="ECO:0000256" key="1">
    <source>
        <dbReference type="ARBA" id="ARBA00006643"/>
    </source>
</evidence>
<dbReference type="GO" id="GO:0008270">
    <property type="term" value="F:zinc ion binding"/>
    <property type="evidence" value="ECO:0007669"/>
    <property type="project" value="InterPro"/>
</dbReference>
<dbReference type="Pfam" id="PF14432">
    <property type="entry name" value="DYW_deaminase"/>
    <property type="match status" value="1"/>
</dbReference>
<evidence type="ECO:0000256" key="2">
    <source>
        <dbReference type="SAM" id="MobiDB-lite"/>
    </source>
</evidence>
<organism evidence="4">
    <name type="scientific">Sesamum calycinum</name>
    <dbReference type="NCBI Taxonomy" id="2727403"/>
    <lineage>
        <taxon>Eukaryota</taxon>
        <taxon>Viridiplantae</taxon>
        <taxon>Streptophyta</taxon>
        <taxon>Embryophyta</taxon>
        <taxon>Tracheophyta</taxon>
        <taxon>Spermatophyta</taxon>
        <taxon>Magnoliopsida</taxon>
        <taxon>eudicotyledons</taxon>
        <taxon>Gunneridae</taxon>
        <taxon>Pentapetalae</taxon>
        <taxon>asterids</taxon>
        <taxon>lamiids</taxon>
        <taxon>Lamiales</taxon>
        <taxon>Pedaliaceae</taxon>
        <taxon>Sesamum</taxon>
    </lineage>
</organism>
<comment type="caution">
    <text evidence="4">The sequence shown here is derived from an EMBL/GenBank/DDBJ whole genome shotgun (WGS) entry which is preliminary data.</text>
</comment>
<reference evidence="4" key="2">
    <citation type="journal article" date="2024" name="Plant">
        <title>Genomic evolution and insights into agronomic trait innovations of Sesamum species.</title>
        <authorList>
            <person name="Miao H."/>
            <person name="Wang L."/>
            <person name="Qu L."/>
            <person name="Liu H."/>
            <person name="Sun Y."/>
            <person name="Le M."/>
            <person name="Wang Q."/>
            <person name="Wei S."/>
            <person name="Zheng Y."/>
            <person name="Lin W."/>
            <person name="Duan Y."/>
            <person name="Cao H."/>
            <person name="Xiong S."/>
            <person name="Wang X."/>
            <person name="Wei L."/>
            <person name="Li C."/>
            <person name="Ma Q."/>
            <person name="Ju M."/>
            <person name="Zhao R."/>
            <person name="Li G."/>
            <person name="Mu C."/>
            <person name="Tian Q."/>
            <person name="Mei H."/>
            <person name="Zhang T."/>
            <person name="Gao T."/>
            <person name="Zhang H."/>
        </authorList>
    </citation>
    <scope>NUCLEOTIDE SEQUENCE</scope>
    <source>
        <strain evidence="4">KEN8</strain>
    </source>
</reference>
<dbReference type="EMBL" id="JACGWM010000008">
    <property type="protein sequence ID" value="KAL0357474.1"/>
    <property type="molecule type" value="Genomic_DNA"/>
</dbReference>
<evidence type="ECO:0000313" key="4">
    <source>
        <dbReference type="EMBL" id="KAL0357474.1"/>
    </source>
</evidence>
<comment type="similarity">
    <text evidence="1">Belongs to the PPR family. PCMP-H subfamily.</text>
</comment>
<proteinExistence type="inferred from homology"/>
<accession>A0AAW2PRD6</accession>
<sequence length="298" mass="35122">MIEVNKAIYTFIAGAKEDDVTKKAYKKLKEIMLKLRVEGGYVPEVVNVLHDIQEEEKEDAIITHSEKLAVAFGMARLPEVSFIRIVKNLRVCKDCHTVMKLISKVYKLEIMLRDRSRFHSFKNGICSCREITGEFFSVLLKLVLFGHYCHVMYKEQTSLEADNPRDNARNRSRSKKYERQNDREEKYVKNVSEERAKHGIVFRSYTTYYTPAIENKKIISRRFPNYRRQADFVITMRLNHMTQMEVDFRSKAVWNRLKATFQEYKYETVNPPHFLAFGTPAYDPNSGIASAKSRWERF</sequence>
<feature type="region of interest" description="Disordered" evidence="2">
    <location>
        <begin position="162"/>
        <end position="186"/>
    </location>
</feature>
<reference evidence="4" key="1">
    <citation type="submission" date="2020-06" db="EMBL/GenBank/DDBJ databases">
        <authorList>
            <person name="Li T."/>
            <person name="Hu X."/>
            <person name="Zhang T."/>
            <person name="Song X."/>
            <person name="Zhang H."/>
            <person name="Dai N."/>
            <person name="Sheng W."/>
            <person name="Hou X."/>
            <person name="Wei L."/>
        </authorList>
    </citation>
    <scope>NUCLEOTIDE SEQUENCE</scope>
    <source>
        <strain evidence="4">KEN8</strain>
        <tissue evidence="4">Leaf</tissue>
    </source>
</reference>
<protein>
    <submittedName>
        <fullName evidence="4">Pentatricopeptide repeat-containing protein</fullName>
    </submittedName>
</protein>
<feature type="domain" description="DYW" evidence="3">
    <location>
        <begin position="40"/>
        <end position="130"/>
    </location>
</feature>
<gene>
    <name evidence="4" type="ORF">Scaly_1433100</name>
</gene>
<dbReference type="AlphaFoldDB" id="A0AAW2PRD6"/>
<dbReference type="InterPro" id="IPR032867">
    <property type="entry name" value="DYW_dom"/>
</dbReference>